<feature type="binding site" evidence="1">
    <location>
        <begin position="63"/>
        <end position="65"/>
    </location>
    <ligand>
        <name>FAD</name>
        <dbReference type="ChEBI" id="CHEBI:57692"/>
    </ligand>
</feature>
<dbReference type="InterPro" id="IPR001433">
    <property type="entry name" value="OxRdtase_FAD/NAD-bd"/>
</dbReference>
<dbReference type="PANTHER" id="PTHR43513:SF3">
    <property type="entry name" value="DIHYDROOROTATE DEHYDROGENASE B (NAD(+)), ELECTRON TRANSFER SUBUNIT-RELATED"/>
    <property type="match status" value="1"/>
</dbReference>
<comment type="cofactor">
    <cofactor evidence="2">
        <name>[2Fe-2S] cluster</name>
        <dbReference type="ChEBI" id="CHEBI:190135"/>
    </cofactor>
    <text evidence="2">Binds 1 [2Fe-2S] cluster per subunit.</text>
</comment>
<dbReference type="GO" id="GO:0050660">
    <property type="term" value="F:flavin adenine dinucleotide binding"/>
    <property type="evidence" value="ECO:0007669"/>
    <property type="project" value="InterPro"/>
</dbReference>
<sequence>MMNMILAKRPLGPNVVELVVEAPRIAARARAGQFAVVRLHERGERIPLTLADWDPGRGTITLVVQMVGKSTRELGERFGIGDTIRDVVGPLGSPSTIRRYGTVVCVGGGVGIAPIYPIARALRAEGNEVIAVVGARTKGLLLWLDRIAEVSSELHIATDDGSQGVKGVVTTPLQEVLATRKVAHVWAIGPAIMMKFCARTCQEFGVPATVSLNAIMLDGTGMCGACRVEVGGETRFTCVDGPEFPGDLVNWDLLLSRLGTFTYEERYALERYVAAQGGRS</sequence>
<dbReference type="InterPro" id="IPR039261">
    <property type="entry name" value="FNR_nucleotide-bd"/>
</dbReference>
<dbReference type="PROSITE" id="PS51384">
    <property type="entry name" value="FAD_FR"/>
    <property type="match status" value="1"/>
</dbReference>
<keyword evidence="1" id="KW-0285">Flavoprotein</keyword>
<dbReference type="InterPro" id="IPR017938">
    <property type="entry name" value="Riboflavin_synthase-like_b-brl"/>
</dbReference>
<evidence type="ECO:0000313" key="4">
    <source>
        <dbReference type="EMBL" id="SQD93018.1"/>
    </source>
</evidence>
<dbReference type="EMBL" id="LS483254">
    <property type="protein sequence ID" value="SQD93018.1"/>
    <property type="molecule type" value="Genomic_DNA"/>
</dbReference>
<reference evidence="5" key="1">
    <citation type="submission" date="2018-05" db="EMBL/GenBank/DDBJ databases">
        <authorList>
            <person name="Hao L."/>
        </authorList>
    </citation>
    <scope>NUCLEOTIDE SEQUENCE [LARGE SCALE GENOMIC DNA]</scope>
</reference>
<evidence type="ECO:0000256" key="1">
    <source>
        <dbReference type="PIRSR" id="PIRSR006816-1"/>
    </source>
</evidence>
<keyword evidence="2" id="KW-0479">Metal-binding</keyword>
<dbReference type="Pfam" id="PF10418">
    <property type="entry name" value="DHODB_Fe-S_bind"/>
    <property type="match status" value="1"/>
</dbReference>
<dbReference type="InterPro" id="IPR019480">
    <property type="entry name" value="Dihydroorotate_DH_Fe-S-bd"/>
</dbReference>
<keyword evidence="2" id="KW-0408">Iron</keyword>
<dbReference type="EC" id="1.18.1.2" evidence="4"/>
<keyword evidence="2" id="KW-0411">Iron-sulfur</keyword>
<accession>A0A2X3KWQ7</accession>
<protein>
    <submittedName>
        <fullName evidence="4">Oxidoreductase FAD/NAD(P)-binding domain protein</fullName>
        <ecNumber evidence="4">1.18.1.2</ecNumber>
    </submittedName>
</protein>
<dbReference type="PIRSF" id="PIRSF006816">
    <property type="entry name" value="Cyc3_hyd_g"/>
    <property type="match status" value="1"/>
</dbReference>
<keyword evidence="4" id="KW-0560">Oxidoreductase</keyword>
<dbReference type="NCBIfam" id="NF004862">
    <property type="entry name" value="PRK06222.1"/>
    <property type="match status" value="1"/>
</dbReference>
<dbReference type="GO" id="GO:0051537">
    <property type="term" value="F:2 iron, 2 sulfur cluster binding"/>
    <property type="evidence" value="ECO:0007669"/>
    <property type="project" value="UniProtKB-KW"/>
</dbReference>
<keyword evidence="1" id="KW-0274">FAD</keyword>
<evidence type="ECO:0000256" key="2">
    <source>
        <dbReference type="PIRSR" id="PIRSR006816-2"/>
    </source>
</evidence>
<dbReference type="GO" id="GO:0046872">
    <property type="term" value="F:metal ion binding"/>
    <property type="evidence" value="ECO:0007669"/>
    <property type="project" value="UniProtKB-KW"/>
</dbReference>
<dbReference type="InterPro" id="IPR012165">
    <property type="entry name" value="Cyt_c3_hydrogenase_gsu"/>
</dbReference>
<dbReference type="GO" id="GO:0006221">
    <property type="term" value="P:pyrimidine nucleotide biosynthetic process"/>
    <property type="evidence" value="ECO:0007669"/>
    <property type="project" value="InterPro"/>
</dbReference>
<dbReference type="KEGG" id="bana:BARAN1_0994"/>
<name>A0A2X3KWQ7_9BACT</name>
<comment type="cofactor">
    <cofactor evidence="1">
        <name>FAD</name>
        <dbReference type="ChEBI" id="CHEBI:57692"/>
    </cofactor>
    <text evidence="1">Binds 1 FAD per subunit.</text>
</comment>
<dbReference type="GO" id="GO:0004324">
    <property type="term" value="F:ferredoxin-NADP+ reductase activity"/>
    <property type="evidence" value="ECO:0007669"/>
    <property type="project" value="UniProtKB-EC"/>
</dbReference>
<dbReference type="InterPro" id="IPR017927">
    <property type="entry name" value="FAD-bd_FR_type"/>
</dbReference>
<feature type="binding site" evidence="2">
    <location>
        <position position="226"/>
    </location>
    <ligand>
        <name>[2Fe-2S] cluster</name>
        <dbReference type="ChEBI" id="CHEBI:190135"/>
    </ligand>
</feature>
<gene>
    <name evidence="4" type="ORF">BARAN1_0994</name>
</gene>
<organism evidence="4 5">
    <name type="scientific">Candidatus Bipolaricaulis anaerobius</name>
    <dbReference type="NCBI Taxonomy" id="2026885"/>
    <lineage>
        <taxon>Bacteria</taxon>
        <taxon>Candidatus Bipolaricaulota</taxon>
        <taxon>Candidatus Bipolaricaulia</taxon>
        <taxon>Candidatus Bipolaricaulales</taxon>
        <taxon>Candidatus Bipolaricaulaceae</taxon>
        <taxon>Candidatus Bipolaricaulis</taxon>
    </lineage>
</organism>
<dbReference type="Gene3D" id="3.40.50.80">
    <property type="entry name" value="Nucleotide-binding domain of ferredoxin-NADP reductase (FNR) module"/>
    <property type="match status" value="1"/>
</dbReference>
<evidence type="ECO:0000313" key="5">
    <source>
        <dbReference type="Proteomes" id="UP000249818"/>
    </source>
</evidence>
<dbReference type="Proteomes" id="UP000249818">
    <property type="component" value="Chromosome BARAN1"/>
</dbReference>
<dbReference type="Gene3D" id="2.40.30.10">
    <property type="entry name" value="Translation factors"/>
    <property type="match status" value="1"/>
</dbReference>
<dbReference type="CDD" id="cd06219">
    <property type="entry name" value="DHOD_e_trans_like1"/>
    <property type="match status" value="1"/>
</dbReference>
<dbReference type="Pfam" id="PF00175">
    <property type="entry name" value="NAD_binding_1"/>
    <property type="match status" value="1"/>
</dbReference>
<dbReference type="SUPFAM" id="SSF63380">
    <property type="entry name" value="Riboflavin synthase domain-like"/>
    <property type="match status" value="1"/>
</dbReference>
<dbReference type="PANTHER" id="PTHR43513">
    <property type="entry name" value="DIHYDROOROTATE DEHYDROGENASE B (NAD(+)), ELECTRON TRANSFER SUBUNIT"/>
    <property type="match status" value="1"/>
</dbReference>
<feature type="binding site" evidence="2">
    <location>
        <position position="238"/>
    </location>
    <ligand>
        <name>[2Fe-2S] cluster</name>
        <dbReference type="ChEBI" id="CHEBI:190135"/>
    </ligand>
</feature>
<dbReference type="AlphaFoldDB" id="A0A2X3KWQ7"/>
<evidence type="ECO:0000259" key="3">
    <source>
        <dbReference type="PROSITE" id="PS51384"/>
    </source>
</evidence>
<proteinExistence type="predicted"/>
<feature type="domain" description="FAD-binding FR-type" evidence="3">
    <location>
        <begin position="1"/>
        <end position="97"/>
    </location>
</feature>
<dbReference type="InterPro" id="IPR050353">
    <property type="entry name" value="PyrK_electron_transfer"/>
</dbReference>
<dbReference type="SUPFAM" id="SSF52343">
    <property type="entry name" value="Ferredoxin reductase-like, C-terminal NADP-linked domain"/>
    <property type="match status" value="1"/>
</dbReference>
<keyword evidence="5" id="KW-1185">Reference proteome</keyword>
<keyword evidence="2" id="KW-0001">2Fe-2S</keyword>
<feature type="binding site" evidence="2">
    <location>
        <position position="223"/>
    </location>
    <ligand>
        <name>[2Fe-2S] cluster</name>
        <dbReference type="ChEBI" id="CHEBI:190135"/>
    </ligand>
</feature>